<dbReference type="GO" id="GO:0032934">
    <property type="term" value="F:sterol binding"/>
    <property type="evidence" value="ECO:0007669"/>
    <property type="project" value="InterPro"/>
</dbReference>
<dbReference type="InterPro" id="IPR014756">
    <property type="entry name" value="Ig_E-set"/>
</dbReference>
<comment type="subcellular location">
    <subcellularLocation>
        <location evidence="1">Secreted</location>
    </subcellularLocation>
</comment>
<dbReference type="GO" id="GO:0005576">
    <property type="term" value="C:extracellular region"/>
    <property type="evidence" value="ECO:0007669"/>
    <property type="project" value="UniProtKB-SubCell"/>
</dbReference>
<dbReference type="AlphaFoldDB" id="A0AAU9XGG1"/>
<proteinExistence type="inferred from homology"/>
<keyword evidence="4" id="KW-0732">Signal</keyword>
<gene>
    <name evidence="6" type="ORF">PMEA_00022479</name>
</gene>
<dbReference type="Gene3D" id="2.60.40.770">
    <property type="match status" value="1"/>
</dbReference>
<sequence length="149" mass="16040">MKAVVFLLVSLLAVASCKKISYQKCPSTKELGEIVSIDVAPCEEEPCVLKKGSNETVTITFIPHEVVTGAKIYAYAIKGLIHVRLPVPNPNACQDHGLSCPLKSGVQVEFVLVEFVSPTIPSGDVKVEAQIKDQDGKSLICGIVKLHIQ</sequence>
<dbReference type="PROSITE" id="PS51257">
    <property type="entry name" value="PROKAR_LIPOPROTEIN"/>
    <property type="match status" value="1"/>
</dbReference>
<keyword evidence="3" id="KW-0964">Secreted</keyword>
<evidence type="ECO:0000313" key="7">
    <source>
        <dbReference type="Proteomes" id="UP001159428"/>
    </source>
</evidence>
<protein>
    <recommendedName>
        <fullName evidence="5">MD-2-related lipid-recognition domain-containing protein</fullName>
    </recommendedName>
</protein>
<dbReference type="SMART" id="SM00737">
    <property type="entry name" value="ML"/>
    <property type="match status" value="1"/>
</dbReference>
<evidence type="ECO:0000256" key="4">
    <source>
        <dbReference type="SAM" id="SignalP"/>
    </source>
</evidence>
<dbReference type="FunFam" id="2.60.40.770:FF:000001">
    <property type="entry name" value="NPC intracellular cholesterol transporter 2"/>
    <property type="match status" value="1"/>
</dbReference>
<evidence type="ECO:0000256" key="2">
    <source>
        <dbReference type="ARBA" id="ARBA00006370"/>
    </source>
</evidence>
<dbReference type="GO" id="GO:0015918">
    <property type="term" value="P:sterol transport"/>
    <property type="evidence" value="ECO:0007669"/>
    <property type="project" value="InterPro"/>
</dbReference>
<comment type="caution">
    <text evidence="6">The sequence shown here is derived from an EMBL/GenBank/DDBJ whole genome shotgun (WGS) entry which is preliminary data.</text>
</comment>
<comment type="similarity">
    <text evidence="2">Belongs to the NPC2 family.</text>
</comment>
<dbReference type="SUPFAM" id="SSF81296">
    <property type="entry name" value="E set domains"/>
    <property type="match status" value="1"/>
</dbReference>
<feature type="chain" id="PRO_5043572220" description="MD-2-related lipid-recognition domain-containing protein" evidence="4">
    <location>
        <begin position="18"/>
        <end position="149"/>
    </location>
</feature>
<dbReference type="EMBL" id="CALNXJ010000040">
    <property type="protein sequence ID" value="CAH3145292.1"/>
    <property type="molecule type" value="Genomic_DNA"/>
</dbReference>
<reference evidence="6 7" key="1">
    <citation type="submission" date="2022-05" db="EMBL/GenBank/DDBJ databases">
        <authorList>
            <consortium name="Genoscope - CEA"/>
            <person name="William W."/>
        </authorList>
    </citation>
    <scope>NUCLEOTIDE SEQUENCE [LARGE SCALE GENOMIC DNA]</scope>
</reference>
<evidence type="ECO:0000313" key="6">
    <source>
        <dbReference type="EMBL" id="CAH3145292.1"/>
    </source>
</evidence>
<evidence type="ECO:0000256" key="1">
    <source>
        <dbReference type="ARBA" id="ARBA00004613"/>
    </source>
</evidence>
<evidence type="ECO:0000256" key="3">
    <source>
        <dbReference type="ARBA" id="ARBA00022525"/>
    </source>
</evidence>
<accession>A0AAU9XGG1</accession>
<name>A0AAU9XGG1_9CNID</name>
<dbReference type="Proteomes" id="UP001159428">
    <property type="component" value="Unassembled WGS sequence"/>
</dbReference>
<keyword evidence="7" id="KW-1185">Reference proteome</keyword>
<dbReference type="PANTHER" id="PTHR11306">
    <property type="entry name" value="NIEMANN PICK TYPE C2 PROTEIN NPC2-RELATED"/>
    <property type="match status" value="1"/>
</dbReference>
<dbReference type="Pfam" id="PF02221">
    <property type="entry name" value="E1_DerP2_DerF2"/>
    <property type="match status" value="1"/>
</dbReference>
<organism evidence="6 7">
    <name type="scientific">Pocillopora meandrina</name>
    <dbReference type="NCBI Taxonomy" id="46732"/>
    <lineage>
        <taxon>Eukaryota</taxon>
        <taxon>Metazoa</taxon>
        <taxon>Cnidaria</taxon>
        <taxon>Anthozoa</taxon>
        <taxon>Hexacorallia</taxon>
        <taxon>Scleractinia</taxon>
        <taxon>Astrocoeniina</taxon>
        <taxon>Pocilloporidae</taxon>
        <taxon>Pocillopora</taxon>
    </lineage>
</organism>
<dbReference type="PANTHER" id="PTHR11306:SF68">
    <property type="entry name" value="NPC INTRACELLULAR CHOLESTEROL TRANSPORTER 2"/>
    <property type="match status" value="1"/>
</dbReference>
<feature type="domain" description="MD-2-related lipid-recognition" evidence="5">
    <location>
        <begin position="22"/>
        <end position="146"/>
    </location>
</feature>
<dbReference type="InterPro" id="IPR003172">
    <property type="entry name" value="ML_dom"/>
</dbReference>
<feature type="signal peptide" evidence="4">
    <location>
        <begin position="1"/>
        <end position="17"/>
    </location>
</feature>
<evidence type="ECO:0000259" key="5">
    <source>
        <dbReference type="SMART" id="SM00737"/>
    </source>
</evidence>
<dbReference type="InterPro" id="IPR039670">
    <property type="entry name" value="NPC2-like"/>
</dbReference>